<dbReference type="EMBL" id="CP032418">
    <property type="protein sequence ID" value="AYC30814.1"/>
    <property type="molecule type" value="Genomic_DNA"/>
</dbReference>
<evidence type="ECO:0000313" key="2">
    <source>
        <dbReference type="Proteomes" id="UP000265725"/>
    </source>
</evidence>
<dbReference type="KEGG" id="paek:D3873_08920"/>
<evidence type="ECO:0000313" key="1">
    <source>
        <dbReference type="EMBL" id="AYC30814.1"/>
    </source>
</evidence>
<name>A0A385YW98_9BACL</name>
<accession>A0A385YW98</accession>
<keyword evidence="2" id="KW-1185">Reference proteome</keyword>
<dbReference type="AlphaFoldDB" id="A0A385YW98"/>
<organism evidence="1 2">
    <name type="scientific">Paenisporosarcina cavernae</name>
    <dbReference type="NCBI Taxonomy" id="2320858"/>
    <lineage>
        <taxon>Bacteria</taxon>
        <taxon>Bacillati</taxon>
        <taxon>Bacillota</taxon>
        <taxon>Bacilli</taxon>
        <taxon>Bacillales</taxon>
        <taxon>Caryophanaceae</taxon>
        <taxon>Paenisporosarcina</taxon>
    </lineage>
</organism>
<proteinExistence type="predicted"/>
<reference evidence="2" key="1">
    <citation type="submission" date="2018-09" db="EMBL/GenBank/DDBJ databases">
        <authorList>
            <person name="Zhu H."/>
        </authorList>
    </citation>
    <scope>NUCLEOTIDE SEQUENCE [LARGE SCALE GENOMIC DNA]</scope>
    <source>
        <strain evidence="2">K2R23-3</strain>
    </source>
</reference>
<sequence length="77" mass="8632">MDDHVDLTGFRKDHILNRHRAGAGKGKDEFPSSWSDERILHQVSDIATDPKTVTGVGKWNSPYAIGIRDGVKIRVDF</sequence>
<gene>
    <name evidence="1" type="ORF">D3873_08920</name>
</gene>
<dbReference type="Proteomes" id="UP000265725">
    <property type="component" value="Chromosome"/>
</dbReference>
<protein>
    <submittedName>
        <fullName evidence="1">Uncharacterized protein</fullName>
    </submittedName>
</protein>
<dbReference type="OrthoDB" id="2664633at2"/>